<dbReference type="Proteomes" id="UP000028006">
    <property type="component" value="Unassembled WGS sequence"/>
</dbReference>
<dbReference type="RefSeq" id="WP_034872615.1">
    <property type="nucleotide sequence ID" value="NZ_JOKG01000001.1"/>
</dbReference>
<accession>A0A081NAA2</accession>
<evidence type="ECO:0000313" key="2">
    <source>
        <dbReference type="EMBL" id="KEQ15375.1"/>
    </source>
</evidence>
<dbReference type="EMBL" id="JOKG01000001">
    <property type="protein sequence ID" value="KEQ15375.1"/>
    <property type="molecule type" value="Genomic_DNA"/>
</dbReference>
<keyword evidence="3" id="KW-1185">Reference proteome</keyword>
<organism evidence="2 3">
    <name type="scientific">Endozoicomonas montiporae</name>
    <dbReference type="NCBI Taxonomy" id="1027273"/>
    <lineage>
        <taxon>Bacteria</taxon>
        <taxon>Pseudomonadati</taxon>
        <taxon>Pseudomonadota</taxon>
        <taxon>Gammaproteobacteria</taxon>
        <taxon>Oceanospirillales</taxon>
        <taxon>Endozoicomonadaceae</taxon>
        <taxon>Endozoicomonas</taxon>
    </lineage>
</organism>
<proteinExistence type="predicted"/>
<evidence type="ECO:0000313" key="3">
    <source>
        <dbReference type="Proteomes" id="UP000028006"/>
    </source>
</evidence>
<evidence type="ECO:0000256" key="1">
    <source>
        <dbReference type="SAM" id="Phobius"/>
    </source>
</evidence>
<keyword evidence="1" id="KW-0472">Membrane</keyword>
<feature type="transmembrane region" description="Helical" evidence="1">
    <location>
        <begin position="325"/>
        <end position="347"/>
    </location>
</feature>
<keyword evidence="1" id="KW-1133">Transmembrane helix</keyword>
<dbReference type="AlphaFoldDB" id="A0A081NAA2"/>
<sequence length="368" mass="41028">MNRPFTEDWAATFFRLLILLLGLGNGALTVADEQEVERPGVYFIQGVYTAGGEYCLANEITKGVYVFSNPCADEVARIQLLSVSLVDIDGTLHAEDSYLSLVRMNDFSVFDIRPKKSRPDIEGLFKPASNTTLVWYPDFARKDVTYSEKNLEDMGSGKFNITQPLALNASGILVYKGNSPFCMVEKHGQSCLALKEPFLDWGGQYSCAAVSRTSANLNFECPHKSYYCLNLCEDGKSCQLSYGSHIRPNRVGCQSGAFCNFSYVPDDFKAHCSAGACASQQWLWNQKCEYGCSYDARTIKTFEGLYPDLRYFQCDQPERDATTKAIVAIIAVSCTAAFLAVCSLVTLTSRDYYRHIKSKKFHGAYGDF</sequence>
<reference evidence="2 3" key="1">
    <citation type="submission" date="2014-06" db="EMBL/GenBank/DDBJ databases">
        <title>Whole Genome Sequences of Three Symbiotic Endozoicomonas Bacteria.</title>
        <authorList>
            <person name="Neave M.J."/>
            <person name="Apprill A."/>
            <person name="Voolstra C.R."/>
        </authorList>
    </citation>
    <scope>NUCLEOTIDE SEQUENCE [LARGE SCALE GENOMIC DNA]</scope>
    <source>
        <strain evidence="2 3">LMG 24815</strain>
    </source>
</reference>
<name>A0A081NAA2_9GAMM</name>
<comment type="caution">
    <text evidence="2">The sequence shown here is derived from an EMBL/GenBank/DDBJ whole genome shotgun (WGS) entry which is preliminary data.</text>
</comment>
<protein>
    <submittedName>
        <fullName evidence="2">Uncharacterized protein</fullName>
    </submittedName>
</protein>
<keyword evidence="1" id="KW-0812">Transmembrane</keyword>
<gene>
    <name evidence="2" type="ORF">GZ77_01630</name>
</gene>